<sequence length="603" mass="68613">MLNGVRCLCRINSNSLYAAVSRRTFIRISGGLSFSNLKKNRLFGYGLYGVILGYYSTRRISLHSEGDGTVEESDVPNVLQSPWLVSSDLPSLSGRQNTQGAFVILHTVAQRVWWTFRVIVRVISLLLRFSPLLVTYPFTCLSEDLTDLWWLLFIYTIRHSGPTLIKLGQWSSTRRDIFSKQFCDKMSVLHTRTTVEPWHRSVWAISELFKDTDWKEFITSIRSDPIGSGCIAQVYKAKIDLNSLRQHTGISVPHESANSSLDVAIKVISHNVYEQINLDLSILRCFFGFAQYIISDLCYINPLSCLNQFEVVLKRQIDLCHEAEALKRFACNFDERKTKVRFPRVLCYSQNAIIETYEEGVNMGEFLRGDECVSNSKNDRIRKQIALIGARALLKMIFVDNFVHGDLHPGNILVRFEEGPNHAIYGYNTDSDRSSLSLFFGRVFEFLGLKHEPRIRIVNEEHGEVSPSIIIFDTGIAVEETPKCLRNLKNLFRAIIDKKGYDAGQLLLSQAPQQRCDDPTQFCREVEDLVSLARSQNNLKSLNISLLLGELFSTVCRHRVSLDTSFSTVILAVMVLEGLGRSLDPELDIFECARPFVFDAMKA</sequence>
<protein>
    <recommendedName>
        <fullName evidence="2">ABC1 atypical kinase-like domain-containing protein</fullName>
    </recommendedName>
</protein>
<dbReference type="InterPro" id="IPR004147">
    <property type="entry name" value="ABC1_dom"/>
</dbReference>
<name>A0ABD6EL06_9BILA</name>
<dbReference type="PANTHER" id="PTHR45890">
    <property type="entry name" value="AARF DOMAIN CONTAINING KINASE 2 (PREDICTED)"/>
    <property type="match status" value="1"/>
</dbReference>
<evidence type="ECO:0000313" key="3">
    <source>
        <dbReference type="EMBL" id="MFH4977257.1"/>
    </source>
</evidence>
<proteinExistence type="inferred from homology"/>
<dbReference type="InterPro" id="IPR052402">
    <property type="entry name" value="ADCK_kinase"/>
</dbReference>
<accession>A0ABD6EL06</accession>
<comment type="caution">
    <text evidence="3">The sequence shown here is derived from an EMBL/GenBank/DDBJ whole genome shotgun (WGS) entry which is preliminary data.</text>
</comment>
<keyword evidence="4" id="KW-1185">Reference proteome</keyword>
<evidence type="ECO:0000256" key="1">
    <source>
        <dbReference type="ARBA" id="ARBA00009670"/>
    </source>
</evidence>
<evidence type="ECO:0000313" key="4">
    <source>
        <dbReference type="Proteomes" id="UP001608902"/>
    </source>
</evidence>
<dbReference type="EMBL" id="JBGFUD010002175">
    <property type="protein sequence ID" value="MFH4977257.1"/>
    <property type="molecule type" value="Genomic_DNA"/>
</dbReference>
<dbReference type="Proteomes" id="UP001608902">
    <property type="component" value="Unassembled WGS sequence"/>
</dbReference>
<organism evidence="3 4">
    <name type="scientific">Gnathostoma spinigerum</name>
    <dbReference type="NCBI Taxonomy" id="75299"/>
    <lineage>
        <taxon>Eukaryota</taxon>
        <taxon>Metazoa</taxon>
        <taxon>Ecdysozoa</taxon>
        <taxon>Nematoda</taxon>
        <taxon>Chromadorea</taxon>
        <taxon>Rhabditida</taxon>
        <taxon>Spirurina</taxon>
        <taxon>Gnathostomatomorpha</taxon>
        <taxon>Gnathostomatoidea</taxon>
        <taxon>Gnathostomatidae</taxon>
        <taxon>Gnathostoma</taxon>
    </lineage>
</organism>
<dbReference type="PANTHER" id="PTHR45890:SF1">
    <property type="entry name" value="AARF DOMAIN CONTAINING KINASE 2"/>
    <property type="match status" value="1"/>
</dbReference>
<dbReference type="AlphaFoldDB" id="A0ABD6EL06"/>
<reference evidence="3 4" key="1">
    <citation type="submission" date="2024-08" db="EMBL/GenBank/DDBJ databases">
        <title>Gnathostoma spinigerum genome.</title>
        <authorList>
            <person name="Gonzalez-Bertolin B."/>
            <person name="Monzon S."/>
            <person name="Zaballos A."/>
            <person name="Jimenez P."/>
            <person name="Dekumyoy P."/>
            <person name="Varona S."/>
            <person name="Cuesta I."/>
            <person name="Sumanam S."/>
            <person name="Adisakwattana P."/>
            <person name="Gasser R.B."/>
            <person name="Hernandez-Gonzalez A."/>
            <person name="Young N.D."/>
            <person name="Perteguer M.J."/>
        </authorList>
    </citation>
    <scope>NUCLEOTIDE SEQUENCE [LARGE SCALE GENOMIC DNA]</scope>
    <source>
        <strain evidence="3">AL3</strain>
        <tissue evidence="3">Liver</tissue>
    </source>
</reference>
<dbReference type="Pfam" id="PF03109">
    <property type="entry name" value="ABC1"/>
    <property type="match status" value="1"/>
</dbReference>
<evidence type="ECO:0000259" key="2">
    <source>
        <dbReference type="Pfam" id="PF03109"/>
    </source>
</evidence>
<gene>
    <name evidence="3" type="ORF">AB6A40_003966</name>
</gene>
<comment type="similarity">
    <text evidence="1">Belongs to the protein kinase superfamily. ADCK protein kinase family.</text>
</comment>
<dbReference type="SUPFAM" id="SSF56112">
    <property type="entry name" value="Protein kinase-like (PK-like)"/>
    <property type="match status" value="1"/>
</dbReference>
<feature type="domain" description="ABC1 atypical kinase-like" evidence="2">
    <location>
        <begin position="259"/>
        <end position="417"/>
    </location>
</feature>
<dbReference type="InterPro" id="IPR011009">
    <property type="entry name" value="Kinase-like_dom_sf"/>
</dbReference>